<dbReference type="Gene3D" id="2.60.40.1180">
    <property type="entry name" value="Golgi alpha-mannosidase II"/>
    <property type="match status" value="1"/>
</dbReference>
<evidence type="ECO:0000313" key="8">
    <source>
        <dbReference type="EMBL" id="OKL64013.1"/>
    </source>
</evidence>
<dbReference type="EMBL" id="LFMY01000001">
    <property type="protein sequence ID" value="OKL64013.1"/>
    <property type="molecule type" value="Genomic_DNA"/>
</dbReference>
<feature type="domain" description="Glycosyl hydrolase family 13 catalytic" evidence="7">
    <location>
        <begin position="44"/>
        <end position="436"/>
    </location>
</feature>
<protein>
    <recommendedName>
        <fullName evidence="7">Glycosyl hydrolase family 13 catalytic domain-containing protein</fullName>
    </recommendedName>
</protein>
<dbReference type="Pfam" id="PF00128">
    <property type="entry name" value="Alpha-amylase"/>
    <property type="match status" value="1"/>
</dbReference>
<keyword evidence="3" id="KW-0479">Metal-binding</keyword>
<accession>A0A225AWM5</accession>
<keyword evidence="6" id="KW-0326">Glycosidase</keyword>
<dbReference type="OrthoDB" id="550577at2759"/>
<dbReference type="SUPFAM" id="SSF51445">
    <property type="entry name" value="(Trans)glycosidases"/>
    <property type="match status" value="1"/>
</dbReference>
<comment type="cofactor">
    <cofactor evidence="1">
        <name>Ca(2+)</name>
        <dbReference type="ChEBI" id="CHEBI:29108"/>
    </cofactor>
</comment>
<sequence>MECLRSCFSSCSRRKQENWKQIEEEAKSIEKLPSWHSPDDNVCMLEAFEWYVPHDGRHWQRLQQALPELKDIGIDNLLLPPGCKAMNASGNGYDIYDLYDLGEFDQKGTVATKWGTKDDLERLAQSAEELEMGIYWDAVLNHKAGADRTEKCLAVTVDPKDRNIDLTKPQEIEAWVGFDFAGRGEAYSKMKYHWQHFNGTDYNNATKKNAIYKIFAPGKDWARDVSFENGNYDYLMFANLDYSHPEVREDVLNWIEWIGGQLPLRGMRLDAVKHYSSEFQSVLVDRIRQTVGRDWFIVSEFWSGNVVELQQYLKQINRKVHLFDAPLCQRLSAISQARCADLRLIFDQTLVKHEPEHAVTFVMNHDTQPSQSLEAPIPSSFKPLAYSLILLRKDGYPCVFYGDLYGISNEQRKHPSNAVNSDSHYHQILPKLILARKLYAYGEQQDYFTRRNCIGFVRYGNARHPWGMACVINNGLAGTKLRMFVGRKHAGEKWTDVLVESERGPSSHKQRKTKGGMVHINSKGYADFSVASMSVSVWVNVEAGGTRKFGRRFNSDIYSY</sequence>
<dbReference type="InterPro" id="IPR006047">
    <property type="entry name" value="GH13_cat_dom"/>
</dbReference>
<dbReference type="InterPro" id="IPR013776">
    <property type="entry name" value="A-amylase_thermo"/>
</dbReference>
<dbReference type="InterPro" id="IPR013780">
    <property type="entry name" value="Glyco_hydro_b"/>
</dbReference>
<dbReference type="Gene3D" id="3.20.20.80">
    <property type="entry name" value="Glycosidases"/>
    <property type="match status" value="1"/>
</dbReference>
<keyword evidence="4" id="KW-0378">Hydrolase</keyword>
<dbReference type="Proteomes" id="UP000214365">
    <property type="component" value="Unassembled WGS sequence"/>
</dbReference>
<dbReference type="NCBIfam" id="NF006968">
    <property type="entry name" value="PRK09441.1-1"/>
    <property type="match status" value="1"/>
</dbReference>
<dbReference type="AlphaFoldDB" id="A0A225AWM5"/>
<reference evidence="8 9" key="1">
    <citation type="submission" date="2015-06" db="EMBL/GenBank/DDBJ databases">
        <title>Talaromyces atroroseus IBT 11181 draft genome.</title>
        <authorList>
            <person name="Rasmussen K.B."/>
            <person name="Rasmussen S."/>
            <person name="Petersen B."/>
            <person name="Sicheritz-Ponten T."/>
            <person name="Mortensen U.H."/>
            <person name="Thrane U."/>
        </authorList>
    </citation>
    <scope>NUCLEOTIDE SEQUENCE [LARGE SCALE GENOMIC DNA]</scope>
    <source>
        <strain evidence="8 9">IBT 11181</strain>
    </source>
</reference>
<evidence type="ECO:0000256" key="4">
    <source>
        <dbReference type="ARBA" id="ARBA00022801"/>
    </source>
</evidence>
<dbReference type="GO" id="GO:0004553">
    <property type="term" value="F:hydrolase activity, hydrolyzing O-glycosyl compounds"/>
    <property type="evidence" value="ECO:0007669"/>
    <property type="project" value="InterPro"/>
</dbReference>
<evidence type="ECO:0000256" key="1">
    <source>
        <dbReference type="ARBA" id="ARBA00001913"/>
    </source>
</evidence>
<evidence type="ECO:0000256" key="5">
    <source>
        <dbReference type="ARBA" id="ARBA00023277"/>
    </source>
</evidence>
<gene>
    <name evidence="8" type="ORF">UA08_01106</name>
</gene>
<dbReference type="NCBIfam" id="NF006969">
    <property type="entry name" value="PRK09441.1-2"/>
    <property type="match status" value="1"/>
</dbReference>
<dbReference type="GeneID" id="31000861"/>
<evidence type="ECO:0000259" key="7">
    <source>
        <dbReference type="SMART" id="SM00642"/>
    </source>
</evidence>
<comment type="caution">
    <text evidence="8">The sequence shown here is derived from an EMBL/GenBank/DDBJ whole genome shotgun (WGS) entry which is preliminary data.</text>
</comment>
<proteinExistence type="inferred from homology"/>
<evidence type="ECO:0000313" key="9">
    <source>
        <dbReference type="Proteomes" id="UP000214365"/>
    </source>
</evidence>
<dbReference type="InterPro" id="IPR017853">
    <property type="entry name" value="GH"/>
</dbReference>
<dbReference type="GO" id="GO:0005509">
    <property type="term" value="F:calcium ion binding"/>
    <property type="evidence" value="ECO:0007669"/>
    <property type="project" value="InterPro"/>
</dbReference>
<comment type="similarity">
    <text evidence="2">Belongs to the glycosyl hydrolase 13 family.</text>
</comment>
<dbReference type="SUPFAM" id="SSF51011">
    <property type="entry name" value="Glycosyl hydrolase domain"/>
    <property type="match status" value="1"/>
</dbReference>
<dbReference type="RefSeq" id="XP_020124134.1">
    <property type="nucleotide sequence ID" value="XM_020259857.1"/>
</dbReference>
<dbReference type="PANTHER" id="PTHR43447">
    <property type="entry name" value="ALPHA-AMYLASE"/>
    <property type="match status" value="1"/>
</dbReference>
<evidence type="ECO:0000256" key="3">
    <source>
        <dbReference type="ARBA" id="ARBA00022723"/>
    </source>
</evidence>
<dbReference type="CDD" id="cd11318">
    <property type="entry name" value="AmyAc_bac_fung_AmyA"/>
    <property type="match status" value="1"/>
</dbReference>
<evidence type="ECO:0000256" key="2">
    <source>
        <dbReference type="ARBA" id="ARBA00008061"/>
    </source>
</evidence>
<dbReference type="GO" id="GO:0005975">
    <property type="term" value="P:carbohydrate metabolic process"/>
    <property type="evidence" value="ECO:0007669"/>
    <property type="project" value="InterPro"/>
</dbReference>
<keyword evidence="9" id="KW-1185">Reference proteome</keyword>
<dbReference type="SMART" id="SM00642">
    <property type="entry name" value="Aamy"/>
    <property type="match status" value="1"/>
</dbReference>
<organism evidence="8 9">
    <name type="scientific">Talaromyces atroroseus</name>
    <dbReference type="NCBI Taxonomy" id="1441469"/>
    <lineage>
        <taxon>Eukaryota</taxon>
        <taxon>Fungi</taxon>
        <taxon>Dikarya</taxon>
        <taxon>Ascomycota</taxon>
        <taxon>Pezizomycotina</taxon>
        <taxon>Eurotiomycetes</taxon>
        <taxon>Eurotiomycetidae</taxon>
        <taxon>Eurotiales</taxon>
        <taxon>Trichocomaceae</taxon>
        <taxon>Talaromyces</taxon>
        <taxon>Talaromyces sect. Trachyspermi</taxon>
    </lineage>
</organism>
<dbReference type="STRING" id="1441469.A0A225AWM5"/>
<keyword evidence="5" id="KW-0119">Carbohydrate metabolism</keyword>
<name>A0A225AWM5_TALAT</name>
<dbReference type="PIRSF" id="PIRSF001021">
    <property type="entry name" value="Alph-amls_thrmst"/>
    <property type="match status" value="1"/>
</dbReference>
<evidence type="ECO:0000256" key="6">
    <source>
        <dbReference type="ARBA" id="ARBA00023295"/>
    </source>
</evidence>
<dbReference type="Gene3D" id="2.40.30.140">
    <property type="match status" value="1"/>
</dbReference>